<accession>A0A1N7DIX4</accession>
<dbReference type="EMBL" id="FTNU01000001">
    <property type="protein sequence ID" value="SIR75744.1"/>
    <property type="molecule type" value="Genomic_DNA"/>
</dbReference>
<dbReference type="InterPro" id="IPR025484">
    <property type="entry name" value="DUF4376"/>
</dbReference>
<organism evidence="2 3">
    <name type="scientific">Moraxella cuniculi DSM 21768</name>
    <dbReference type="NCBI Taxonomy" id="1122245"/>
    <lineage>
        <taxon>Bacteria</taxon>
        <taxon>Pseudomonadati</taxon>
        <taxon>Pseudomonadota</taxon>
        <taxon>Gammaproteobacteria</taxon>
        <taxon>Moraxellales</taxon>
        <taxon>Moraxellaceae</taxon>
        <taxon>Moraxella</taxon>
    </lineage>
</organism>
<sequence length="193" mass="22225">MHYIRLTDTEGRFDWIDGNFLFLYDLSEDEIIAIGDDDYTEFCQNHQGDTRFIDGKFVFGNSKTNPAIIKAQHQSQIWQAIKQKRHAITRGGVYLPSVKKWFHTDDSSRTQYLALQILPELPPELMWKTMDNSFVKLTKPLLGELAMTILQAEQADFANAEKHRLAMLASDNPLEYDYSAGWTAIYEQGAINE</sequence>
<dbReference type="Proteomes" id="UP000187495">
    <property type="component" value="Unassembled WGS sequence"/>
</dbReference>
<dbReference type="Pfam" id="PF14301">
    <property type="entry name" value="DUF4376"/>
    <property type="match status" value="1"/>
</dbReference>
<dbReference type="STRING" id="34061.B0189_01810"/>
<dbReference type="AlphaFoldDB" id="A0A1N7DIX4"/>
<proteinExistence type="predicted"/>
<reference evidence="3" key="1">
    <citation type="submission" date="2017-01" db="EMBL/GenBank/DDBJ databases">
        <authorList>
            <person name="Varghese N."/>
            <person name="Submissions S."/>
        </authorList>
    </citation>
    <scope>NUCLEOTIDE SEQUENCE [LARGE SCALE GENOMIC DNA]</scope>
    <source>
        <strain evidence="3">DSM 21768</strain>
    </source>
</reference>
<name>A0A1N7DIX4_9GAMM</name>
<gene>
    <name evidence="2" type="ORF">SAMN02745664_101301</name>
</gene>
<dbReference type="RefSeq" id="WP_076554465.1">
    <property type="nucleotide sequence ID" value="NZ_FTNU01000001.1"/>
</dbReference>
<protein>
    <recommendedName>
        <fullName evidence="1">DUF4376 domain-containing protein</fullName>
    </recommendedName>
</protein>
<feature type="domain" description="DUF4376" evidence="1">
    <location>
        <begin position="73"/>
        <end position="179"/>
    </location>
</feature>
<evidence type="ECO:0000259" key="1">
    <source>
        <dbReference type="Pfam" id="PF14301"/>
    </source>
</evidence>
<keyword evidence="3" id="KW-1185">Reference proteome</keyword>
<evidence type="ECO:0000313" key="3">
    <source>
        <dbReference type="Proteomes" id="UP000187495"/>
    </source>
</evidence>
<evidence type="ECO:0000313" key="2">
    <source>
        <dbReference type="EMBL" id="SIR75744.1"/>
    </source>
</evidence>